<comment type="caution">
    <text evidence="9">The sequence shown here is derived from an EMBL/GenBank/DDBJ whole genome shotgun (WGS) entry which is preliminary data.</text>
</comment>
<dbReference type="SMART" id="SM00876">
    <property type="entry name" value="BATS"/>
    <property type="match status" value="1"/>
</dbReference>
<name>A0A7C3EB82_9SPIR</name>
<evidence type="ECO:0000256" key="2">
    <source>
        <dbReference type="ARBA" id="ARBA00022485"/>
    </source>
</evidence>
<accession>A0A7C3EB82</accession>
<dbReference type="SFLD" id="SFLDG01081">
    <property type="entry name" value="cleavage_of_the_Ca-Cb_bond_in"/>
    <property type="match status" value="1"/>
</dbReference>
<protein>
    <submittedName>
        <fullName evidence="9">[FeFe] hydrogenase H-cluster radical SAM maturase HydG</fullName>
    </submittedName>
</protein>
<dbReference type="InterPro" id="IPR010722">
    <property type="entry name" value="BATS_dom"/>
</dbReference>
<dbReference type="InterPro" id="IPR058240">
    <property type="entry name" value="rSAM_sf"/>
</dbReference>
<dbReference type="AlphaFoldDB" id="A0A7C3EB82"/>
<keyword evidence="6" id="KW-0411">Iron-sulfur</keyword>
<dbReference type="SFLD" id="SFLDS00029">
    <property type="entry name" value="Radical_SAM"/>
    <property type="match status" value="1"/>
</dbReference>
<dbReference type="InterPro" id="IPR024007">
    <property type="entry name" value="FeFe-hyd_mat_HydG"/>
</dbReference>
<dbReference type="SUPFAM" id="SSF102114">
    <property type="entry name" value="Radical SAM enzymes"/>
    <property type="match status" value="1"/>
</dbReference>
<comment type="cofactor">
    <cofactor evidence="1">
        <name>[4Fe-4S] cluster</name>
        <dbReference type="ChEBI" id="CHEBI:49883"/>
    </cofactor>
</comment>
<dbReference type="Pfam" id="PF04055">
    <property type="entry name" value="Radical_SAM"/>
    <property type="match status" value="1"/>
</dbReference>
<dbReference type="Gene3D" id="3.20.20.70">
    <property type="entry name" value="Aldolase class I"/>
    <property type="match status" value="1"/>
</dbReference>
<evidence type="ECO:0000256" key="1">
    <source>
        <dbReference type="ARBA" id="ARBA00001966"/>
    </source>
</evidence>
<dbReference type="Pfam" id="PF06968">
    <property type="entry name" value="BATS"/>
    <property type="match status" value="1"/>
</dbReference>
<dbReference type="SFLD" id="SFLDF00319">
    <property type="entry name" value="Fe_hydrogenase_maturase_(HydG"/>
    <property type="match status" value="1"/>
</dbReference>
<reference evidence="9" key="1">
    <citation type="journal article" date="2020" name="mSystems">
        <title>Genome- and Community-Level Interaction Insights into Carbon Utilization and Element Cycling Functions of Hydrothermarchaeota in Hydrothermal Sediment.</title>
        <authorList>
            <person name="Zhou Z."/>
            <person name="Liu Y."/>
            <person name="Xu W."/>
            <person name="Pan J."/>
            <person name="Luo Z.H."/>
            <person name="Li M."/>
        </authorList>
    </citation>
    <scope>NUCLEOTIDE SEQUENCE [LARGE SCALE GENOMIC DNA]</scope>
    <source>
        <strain evidence="9">SpSt-503</strain>
    </source>
</reference>
<evidence type="ECO:0000256" key="7">
    <source>
        <dbReference type="SAM" id="MobiDB-lite"/>
    </source>
</evidence>
<sequence>MAAAAPRTAANRASSVHPSTFLDYDKIAELSRCPAPTASRVEAILAKARTLQGLSAEEAAELAAITDHDQMKALLTTAGWVKEQIYGKRMVLFAPLYTGNYCVNNCVYCGFRVDNRDLKRVVLSMDEIAHQTEILLSQGHKRLLIICGESPKQSLDYTLKAIETCYKVKVGNARVRRINVELAPLDVEGFRSLKQAQIGTYVCFQETYDPQLYKRAHPSGPKADYLYRLYVMDRAMEAGCDDIGLGALFGLGSWRYELVAMLEHARHLEETFGWGPHTVSVPRIEYAPGAPWAEVVPNPVSDDDFRKIVAILRIARPSVGIILSTRERTEFRKELLAYGVSQISAGSRTDPGGYEEAPSAGSEPNPQASATKAPALKAQHPAQFAIGDLRGLEETISDLIDDGYVPSFCTGCYRKGRTGADFMDLAKPGLIKEFCLPNGLVSFAEYLYDYASPATREKGLALIQRMKEEATTKGKVYLDKALKETEAGARDLYL</sequence>
<evidence type="ECO:0000256" key="3">
    <source>
        <dbReference type="ARBA" id="ARBA00022691"/>
    </source>
</evidence>
<dbReference type="NCBIfam" id="TIGR03955">
    <property type="entry name" value="rSAM_HydG"/>
    <property type="match status" value="1"/>
</dbReference>
<dbReference type="GO" id="GO:0051539">
    <property type="term" value="F:4 iron, 4 sulfur cluster binding"/>
    <property type="evidence" value="ECO:0007669"/>
    <property type="project" value="UniProtKB-KW"/>
</dbReference>
<dbReference type="InterPro" id="IPR013785">
    <property type="entry name" value="Aldolase_TIM"/>
</dbReference>
<dbReference type="GO" id="GO:0046872">
    <property type="term" value="F:metal ion binding"/>
    <property type="evidence" value="ECO:0007669"/>
    <property type="project" value="UniProtKB-KW"/>
</dbReference>
<feature type="region of interest" description="Disordered" evidence="7">
    <location>
        <begin position="347"/>
        <end position="374"/>
    </location>
</feature>
<dbReference type="SFLD" id="SFLDG01060">
    <property type="entry name" value="BATS_domain_containing"/>
    <property type="match status" value="1"/>
</dbReference>
<evidence type="ECO:0000256" key="4">
    <source>
        <dbReference type="ARBA" id="ARBA00022723"/>
    </source>
</evidence>
<gene>
    <name evidence="9" type="primary">hydG</name>
    <name evidence="9" type="ORF">ENS59_02505</name>
</gene>
<organism evidence="9">
    <name type="scientific">Gracilinema caldarium</name>
    <dbReference type="NCBI Taxonomy" id="215591"/>
    <lineage>
        <taxon>Bacteria</taxon>
        <taxon>Pseudomonadati</taxon>
        <taxon>Spirochaetota</taxon>
        <taxon>Spirochaetia</taxon>
        <taxon>Spirochaetales</taxon>
        <taxon>Breznakiellaceae</taxon>
        <taxon>Gracilinema</taxon>
    </lineage>
</organism>
<dbReference type="InterPro" id="IPR034428">
    <property type="entry name" value="ThiH/NoCL/HydG-like"/>
</dbReference>
<feature type="domain" description="Radical SAM core" evidence="8">
    <location>
        <begin position="86"/>
        <end position="318"/>
    </location>
</feature>
<evidence type="ECO:0000259" key="8">
    <source>
        <dbReference type="PROSITE" id="PS51918"/>
    </source>
</evidence>
<dbReference type="GO" id="GO:0003824">
    <property type="term" value="F:catalytic activity"/>
    <property type="evidence" value="ECO:0007669"/>
    <property type="project" value="InterPro"/>
</dbReference>
<dbReference type="PANTHER" id="PTHR43583">
    <property type="entry name" value="2-IMINOACETATE SYNTHASE"/>
    <property type="match status" value="1"/>
</dbReference>
<dbReference type="GO" id="GO:0044272">
    <property type="term" value="P:sulfur compound biosynthetic process"/>
    <property type="evidence" value="ECO:0007669"/>
    <property type="project" value="UniProtKB-ARBA"/>
</dbReference>
<dbReference type="GO" id="GO:0042364">
    <property type="term" value="P:water-soluble vitamin biosynthetic process"/>
    <property type="evidence" value="ECO:0007669"/>
    <property type="project" value="UniProtKB-ARBA"/>
</dbReference>
<proteinExistence type="predicted"/>
<keyword evidence="3" id="KW-0949">S-adenosyl-L-methionine</keyword>
<dbReference type="PANTHER" id="PTHR43583:SF2">
    <property type="entry name" value="THIAZOLE BIOSYNTHESIS PROTEIN"/>
    <property type="match status" value="1"/>
</dbReference>
<dbReference type="EMBL" id="DSVL01000074">
    <property type="protein sequence ID" value="HFH28370.1"/>
    <property type="molecule type" value="Genomic_DNA"/>
</dbReference>
<dbReference type="InterPro" id="IPR007197">
    <property type="entry name" value="rSAM"/>
</dbReference>
<keyword evidence="2" id="KW-0004">4Fe-4S</keyword>
<evidence type="ECO:0000256" key="5">
    <source>
        <dbReference type="ARBA" id="ARBA00023004"/>
    </source>
</evidence>
<keyword evidence="5" id="KW-0408">Iron</keyword>
<evidence type="ECO:0000256" key="6">
    <source>
        <dbReference type="ARBA" id="ARBA00023014"/>
    </source>
</evidence>
<keyword evidence="4" id="KW-0479">Metal-binding</keyword>
<evidence type="ECO:0000313" key="9">
    <source>
        <dbReference type="EMBL" id="HFH28370.1"/>
    </source>
</evidence>
<dbReference type="PROSITE" id="PS51918">
    <property type="entry name" value="RADICAL_SAM"/>
    <property type="match status" value="1"/>
</dbReference>